<evidence type="ECO:0000313" key="2">
    <source>
        <dbReference type="Proteomes" id="UP000321306"/>
    </source>
</evidence>
<comment type="caution">
    <text evidence="1">The sequence shown here is derived from an EMBL/GenBank/DDBJ whole genome shotgun (WGS) entry which is preliminary data.</text>
</comment>
<dbReference type="NCBIfam" id="NF033400">
    <property type="entry name" value="thiazolyl_B"/>
    <property type="match status" value="1"/>
</dbReference>
<evidence type="ECO:0000313" key="1">
    <source>
        <dbReference type="EMBL" id="GEM46890.1"/>
    </source>
</evidence>
<accession>A0A511N215</accession>
<dbReference type="AlphaFoldDB" id="A0A511N215"/>
<protein>
    <recommendedName>
        <fullName evidence="3">Thiazolylpeptide-type bacteriocin</fullName>
    </recommendedName>
</protein>
<keyword evidence="2" id="KW-1185">Reference proteome</keyword>
<organism evidence="1 2">
    <name type="scientific">Deinococcus cellulosilyticus (strain DSM 18568 / NBRC 106333 / KACC 11606 / 5516J-15)</name>
    <dbReference type="NCBI Taxonomy" id="1223518"/>
    <lineage>
        <taxon>Bacteria</taxon>
        <taxon>Thermotogati</taxon>
        <taxon>Deinococcota</taxon>
        <taxon>Deinococci</taxon>
        <taxon>Deinococcales</taxon>
        <taxon>Deinococcaceae</taxon>
        <taxon>Deinococcus</taxon>
    </lineage>
</organism>
<dbReference type="Proteomes" id="UP000321306">
    <property type="component" value="Unassembled WGS sequence"/>
</dbReference>
<sequence>MSHDKKQEELNIQDLDLNEVEVTTEDDSYALPEAGASIGYNSCSSVKPAAK</sequence>
<proteinExistence type="predicted"/>
<dbReference type="RefSeq" id="WP_146884709.1">
    <property type="nucleotide sequence ID" value="NZ_BJXB01000010.1"/>
</dbReference>
<gene>
    <name evidence="1" type="ORF">DC3_25250</name>
</gene>
<reference evidence="1 2" key="1">
    <citation type="submission" date="2019-07" db="EMBL/GenBank/DDBJ databases">
        <title>Whole genome shotgun sequence of Deinococcus cellulosilyticus NBRC 106333.</title>
        <authorList>
            <person name="Hosoyama A."/>
            <person name="Uohara A."/>
            <person name="Ohji S."/>
            <person name="Ichikawa N."/>
        </authorList>
    </citation>
    <scope>NUCLEOTIDE SEQUENCE [LARGE SCALE GENOMIC DNA]</scope>
    <source>
        <strain evidence="1 2">NBRC 106333</strain>
    </source>
</reference>
<evidence type="ECO:0008006" key="3">
    <source>
        <dbReference type="Google" id="ProtNLM"/>
    </source>
</evidence>
<dbReference type="EMBL" id="BJXB01000010">
    <property type="protein sequence ID" value="GEM46890.1"/>
    <property type="molecule type" value="Genomic_DNA"/>
</dbReference>
<name>A0A511N215_DEIC1</name>
<dbReference type="Pfam" id="PF19409">
    <property type="entry name" value="Thiopep_pre"/>
    <property type="match status" value="1"/>
</dbReference>